<feature type="transmembrane region" description="Helical" evidence="8">
    <location>
        <begin position="282"/>
        <end position="299"/>
    </location>
</feature>
<dbReference type="Proteomes" id="UP000680865">
    <property type="component" value="Unassembled WGS sequence"/>
</dbReference>
<evidence type="ECO:0000256" key="7">
    <source>
        <dbReference type="ARBA" id="ARBA00023136"/>
    </source>
</evidence>
<feature type="transmembrane region" description="Helical" evidence="8">
    <location>
        <begin position="235"/>
        <end position="254"/>
    </location>
</feature>
<dbReference type="RefSeq" id="WP_212996404.1">
    <property type="nucleotide sequence ID" value="NZ_BAAATW010000001.1"/>
</dbReference>
<keyword evidence="11" id="KW-1185">Reference proteome</keyword>
<proteinExistence type="predicted"/>
<protein>
    <recommendedName>
        <fullName evidence="9">Glycosyltransferase RgtA/B/C/D-like domain-containing protein</fullName>
    </recommendedName>
</protein>
<accession>A0A919SER8</accession>
<feature type="domain" description="Glycosyltransferase RgtA/B/C/D-like" evidence="9">
    <location>
        <begin position="69"/>
        <end position="204"/>
    </location>
</feature>
<keyword evidence="6 8" id="KW-1133">Transmembrane helix</keyword>
<dbReference type="InterPro" id="IPR038731">
    <property type="entry name" value="RgtA/B/C-like"/>
</dbReference>
<evidence type="ECO:0000256" key="2">
    <source>
        <dbReference type="ARBA" id="ARBA00022475"/>
    </source>
</evidence>
<feature type="transmembrane region" description="Helical" evidence="8">
    <location>
        <begin position="134"/>
        <end position="153"/>
    </location>
</feature>
<keyword evidence="7 8" id="KW-0472">Membrane</keyword>
<comment type="subcellular location">
    <subcellularLocation>
        <location evidence="1">Cell membrane</location>
        <topology evidence="1">Multi-pass membrane protein</topology>
    </subcellularLocation>
</comment>
<dbReference type="Pfam" id="PF13231">
    <property type="entry name" value="PMT_2"/>
    <property type="match status" value="1"/>
</dbReference>
<dbReference type="GO" id="GO:0009103">
    <property type="term" value="P:lipopolysaccharide biosynthetic process"/>
    <property type="evidence" value="ECO:0007669"/>
    <property type="project" value="UniProtKB-ARBA"/>
</dbReference>
<feature type="transmembrane region" description="Helical" evidence="8">
    <location>
        <begin position="83"/>
        <end position="103"/>
    </location>
</feature>
<keyword evidence="5 8" id="KW-0812">Transmembrane</keyword>
<keyword evidence="4" id="KW-0808">Transferase</keyword>
<evidence type="ECO:0000256" key="4">
    <source>
        <dbReference type="ARBA" id="ARBA00022679"/>
    </source>
</evidence>
<keyword evidence="3" id="KW-0328">Glycosyltransferase</keyword>
<dbReference type="PANTHER" id="PTHR33908">
    <property type="entry name" value="MANNOSYLTRANSFERASE YKCB-RELATED"/>
    <property type="match status" value="1"/>
</dbReference>
<evidence type="ECO:0000259" key="9">
    <source>
        <dbReference type="Pfam" id="PF13231"/>
    </source>
</evidence>
<gene>
    <name evidence="10" type="ORF">Aco04nite_14870</name>
</gene>
<evidence type="ECO:0000313" key="10">
    <source>
        <dbReference type="EMBL" id="GIM69358.1"/>
    </source>
</evidence>
<name>A0A919SER8_9ACTN</name>
<evidence type="ECO:0000256" key="8">
    <source>
        <dbReference type="SAM" id="Phobius"/>
    </source>
</evidence>
<evidence type="ECO:0000256" key="5">
    <source>
        <dbReference type="ARBA" id="ARBA00022692"/>
    </source>
</evidence>
<organism evidence="10 11">
    <name type="scientific">Winogradskya consettensis</name>
    <dbReference type="NCBI Taxonomy" id="113560"/>
    <lineage>
        <taxon>Bacteria</taxon>
        <taxon>Bacillati</taxon>
        <taxon>Actinomycetota</taxon>
        <taxon>Actinomycetes</taxon>
        <taxon>Micromonosporales</taxon>
        <taxon>Micromonosporaceae</taxon>
        <taxon>Winogradskya</taxon>
    </lineage>
</organism>
<dbReference type="GO" id="GO:0016763">
    <property type="term" value="F:pentosyltransferase activity"/>
    <property type="evidence" value="ECO:0007669"/>
    <property type="project" value="TreeGrafter"/>
</dbReference>
<dbReference type="AlphaFoldDB" id="A0A919SER8"/>
<feature type="transmembrane region" description="Helical" evidence="8">
    <location>
        <begin position="193"/>
        <end position="214"/>
    </location>
</feature>
<dbReference type="InterPro" id="IPR050297">
    <property type="entry name" value="LipidA_mod_glycosyltrf_83"/>
</dbReference>
<sequence>MVTRAGLRRLLCWLLPTVLTGITVSWQASKPELWRDELATWSAARRPVSEIVALGQHIDAASVPYYVVVHFSMGLLGDSAPALRLPSLVAMTATALVTALLAGRLRGPGSALLAGLLVAAMPVVSRYAQEARGYAFAALFATLATLLLVKAVEQGRWWRWYAYGTCVVLLGLAHVIALLILAGHLVIARQRLIAWIPSAGVAVAALTPLMLLGLDQRGKQLDWLHRATPTTLANIPDYLFLSGIVGGAILALAAVSGNPLLLSAVLPILGLYAIDQLVTPMFVPRYLLFVVPLLCALAAHGLSRVSLPLALVAVLVLALIGLPKQAQIRREHSGVGYRAAATLLRTHAQPGDAIVYADRAGWQLPDTAMHYYNGDDLPRDLMLTATAEQNDSLWPTECADPAPCLAPATRLWTLSPDSLTTGRRASPTDQLTSGEQALLTSAFEETTRYRVPGITLALFTRR</sequence>
<dbReference type="PANTHER" id="PTHR33908:SF11">
    <property type="entry name" value="MEMBRANE PROTEIN"/>
    <property type="match status" value="1"/>
</dbReference>
<dbReference type="EMBL" id="BOQP01000006">
    <property type="protein sequence ID" value="GIM69358.1"/>
    <property type="molecule type" value="Genomic_DNA"/>
</dbReference>
<evidence type="ECO:0000313" key="11">
    <source>
        <dbReference type="Proteomes" id="UP000680865"/>
    </source>
</evidence>
<evidence type="ECO:0000256" key="1">
    <source>
        <dbReference type="ARBA" id="ARBA00004651"/>
    </source>
</evidence>
<feature type="transmembrane region" description="Helical" evidence="8">
    <location>
        <begin position="160"/>
        <end position="187"/>
    </location>
</feature>
<evidence type="ECO:0000256" key="3">
    <source>
        <dbReference type="ARBA" id="ARBA00022676"/>
    </source>
</evidence>
<evidence type="ECO:0000256" key="6">
    <source>
        <dbReference type="ARBA" id="ARBA00022989"/>
    </source>
</evidence>
<keyword evidence="2" id="KW-1003">Cell membrane</keyword>
<dbReference type="GO" id="GO:0005886">
    <property type="term" value="C:plasma membrane"/>
    <property type="evidence" value="ECO:0007669"/>
    <property type="project" value="UniProtKB-SubCell"/>
</dbReference>
<comment type="caution">
    <text evidence="10">The sequence shown here is derived from an EMBL/GenBank/DDBJ whole genome shotgun (WGS) entry which is preliminary data.</text>
</comment>
<feature type="transmembrane region" description="Helical" evidence="8">
    <location>
        <begin position="110"/>
        <end position="128"/>
    </location>
</feature>
<feature type="transmembrane region" description="Helical" evidence="8">
    <location>
        <begin position="305"/>
        <end position="322"/>
    </location>
</feature>
<reference evidence="10" key="1">
    <citation type="submission" date="2021-03" db="EMBL/GenBank/DDBJ databases">
        <title>Whole genome shotgun sequence of Actinoplanes consettensis NBRC 14913.</title>
        <authorList>
            <person name="Komaki H."/>
            <person name="Tamura T."/>
        </authorList>
    </citation>
    <scope>NUCLEOTIDE SEQUENCE</scope>
    <source>
        <strain evidence="10">NBRC 14913</strain>
    </source>
</reference>